<organism evidence="1 2">
    <name type="scientific">Penicillium chermesinum</name>
    <dbReference type="NCBI Taxonomy" id="63820"/>
    <lineage>
        <taxon>Eukaryota</taxon>
        <taxon>Fungi</taxon>
        <taxon>Dikarya</taxon>
        <taxon>Ascomycota</taxon>
        <taxon>Pezizomycotina</taxon>
        <taxon>Eurotiomycetes</taxon>
        <taxon>Eurotiomycetidae</taxon>
        <taxon>Eurotiales</taxon>
        <taxon>Aspergillaceae</taxon>
        <taxon>Penicillium</taxon>
    </lineage>
</organism>
<dbReference type="AlphaFoldDB" id="A0A9W9TKR0"/>
<comment type="caution">
    <text evidence="1">The sequence shown here is derived from an EMBL/GenBank/DDBJ whole genome shotgun (WGS) entry which is preliminary data.</text>
</comment>
<accession>A0A9W9TKR0</accession>
<dbReference type="GeneID" id="83204117"/>
<evidence type="ECO:0000313" key="1">
    <source>
        <dbReference type="EMBL" id="KAJ5226293.1"/>
    </source>
</evidence>
<name>A0A9W9TKR0_9EURO</name>
<dbReference type="Proteomes" id="UP001150941">
    <property type="component" value="Unassembled WGS sequence"/>
</dbReference>
<sequence length="110" mass="13221">MDNPRLTHIVICTFVQLSKVCLTMEEWVNFYFQLRMTRKYLFRTMVETKYHELPLGRFAWPGVPGSWYNISPLDEEPDVITQIIQADCPPCFEWIRKWAPPCCRHWVQRA</sequence>
<reference evidence="1" key="1">
    <citation type="submission" date="2022-11" db="EMBL/GenBank/DDBJ databases">
        <authorList>
            <person name="Petersen C."/>
        </authorList>
    </citation>
    <scope>NUCLEOTIDE SEQUENCE</scope>
    <source>
        <strain evidence="1">IBT 19713</strain>
    </source>
</reference>
<evidence type="ECO:0000313" key="2">
    <source>
        <dbReference type="Proteomes" id="UP001150941"/>
    </source>
</evidence>
<protein>
    <submittedName>
        <fullName evidence="1">Uncharacterized protein</fullName>
    </submittedName>
</protein>
<dbReference type="RefSeq" id="XP_058329704.1">
    <property type="nucleotide sequence ID" value="XM_058476814.1"/>
</dbReference>
<keyword evidence="2" id="KW-1185">Reference proteome</keyword>
<reference evidence="1" key="2">
    <citation type="journal article" date="2023" name="IMA Fungus">
        <title>Comparative genomic study of the Penicillium genus elucidates a diverse pangenome and 15 lateral gene transfer events.</title>
        <authorList>
            <person name="Petersen C."/>
            <person name="Sorensen T."/>
            <person name="Nielsen M.R."/>
            <person name="Sondergaard T.E."/>
            <person name="Sorensen J.L."/>
            <person name="Fitzpatrick D.A."/>
            <person name="Frisvad J.C."/>
            <person name="Nielsen K.L."/>
        </authorList>
    </citation>
    <scope>NUCLEOTIDE SEQUENCE</scope>
    <source>
        <strain evidence="1">IBT 19713</strain>
    </source>
</reference>
<gene>
    <name evidence="1" type="ORF">N7468_007518</name>
</gene>
<proteinExistence type="predicted"/>
<dbReference type="EMBL" id="JAPQKS010000005">
    <property type="protein sequence ID" value="KAJ5226293.1"/>
    <property type="molecule type" value="Genomic_DNA"/>
</dbReference>